<proteinExistence type="predicted"/>
<dbReference type="EMBL" id="KZ825624">
    <property type="protein sequence ID" value="PYI25803.1"/>
    <property type="molecule type" value="Genomic_DNA"/>
</dbReference>
<reference evidence="2 3" key="1">
    <citation type="submission" date="2018-02" db="EMBL/GenBank/DDBJ databases">
        <title>The genomes of Aspergillus section Nigri reveals drivers in fungal speciation.</title>
        <authorList>
            <consortium name="DOE Joint Genome Institute"/>
            <person name="Vesth T.C."/>
            <person name="Nybo J."/>
            <person name="Theobald S."/>
            <person name="Brandl J."/>
            <person name="Frisvad J.C."/>
            <person name="Nielsen K.F."/>
            <person name="Lyhne E.K."/>
            <person name="Kogle M.E."/>
            <person name="Kuo A."/>
            <person name="Riley R."/>
            <person name="Clum A."/>
            <person name="Nolan M."/>
            <person name="Lipzen A."/>
            <person name="Salamov A."/>
            <person name="Henrissat B."/>
            <person name="Wiebenga A."/>
            <person name="De vries R.P."/>
            <person name="Grigoriev I.V."/>
            <person name="Mortensen U.H."/>
            <person name="Andersen M.R."/>
            <person name="Baker S.E."/>
        </authorList>
    </citation>
    <scope>NUCLEOTIDE SEQUENCE [LARGE SCALE GENOMIC DNA]</scope>
    <source>
        <strain evidence="2 3">CBS 114.80</strain>
    </source>
</reference>
<dbReference type="AlphaFoldDB" id="A0A2V5HW28"/>
<keyword evidence="3" id="KW-1185">Reference proteome</keyword>
<evidence type="ECO:0000313" key="3">
    <source>
        <dbReference type="Proteomes" id="UP000248817"/>
    </source>
</evidence>
<organism evidence="2 3">
    <name type="scientific">Aspergillus indologenus CBS 114.80</name>
    <dbReference type="NCBI Taxonomy" id="1450541"/>
    <lineage>
        <taxon>Eukaryota</taxon>
        <taxon>Fungi</taxon>
        <taxon>Dikarya</taxon>
        <taxon>Ascomycota</taxon>
        <taxon>Pezizomycotina</taxon>
        <taxon>Eurotiomycetes</taxon>
        <taxon>Eurotiomycetidae</taxon>
        <taxon>Eurotiales</taxon>
        <taxon>Aspergillaceae</taxon>
        <taxon>Aspergillus</taxon>
        <taxon>Aspergillus subgen. Circumdati</taxon>
    </lineage>
</organism>
<evidence type="ECO:0000313" key="2">
    <source>
        <dbReference type="EMBL" id="PYI25803.1"/>
    </source>
</evidence>
<accession>A0A2V5HW28</accession>
<feature type="compositionally biased region" description="Basic and acidic residues" evidence="1">
    <location>
        <begin position="27"/>
        <end position="37"/>
    </location>
</feature>
<name>A0A2V5HW28_9EURO</name>
<evidence type="ECO:0008006" key="4">
    <source>
        <dbReference type="Google" id="ProtNLM"/>
    </source>
</evidence>
<evidence type="ECO:0000256" key="1">
    <source>
        <dbReference type="SAM" id="MobiDB-lite"/>
    </source>
</evidence>
<gene>
    <name evidence="2" type="ORF">BP00DRAFT_461511</name>
</gene>
<feature type="region of interest" description="Disordered" evidence="1">
    <location>
        <begin position="27"/>
        <end position="124"/>
    </location>
</feature>
<sequence length="124" mass="13525">MAEVIVAFDIYGTLLSFETATHELSQHLQADAERARTDTISPSTKSPETLCSTHSTTPDPSPASRRSTACSRPTIDRLQPSPDVEDALQKNRSHADPTGGLFHRDRGDGAAPVCATPHRRRYGR</sequence>
<dbReference type="Proteomes" id="UP000248817">
    <property type="component" value="Unassembled WGS sequence"/>
</dbReference>
<feature type="compositionally biased region" description="Polar residues" evidence="1">
    <location>
        <begin position="38"/>
        <end position="71"/>
    </location>
</feature>
<protein>
    <recommendedName>
        <fullName evidence="4">HAD-like protein</fullName>
    </recommendedName>
</protein>